<dbReference type="GO" id="GO:0003700">
    <property type="term" value="F:DNA-binding transcription factor activity"/>
    <property type="evidence" value="ECO:0007669"/>
    <property type="project" value="TreeGrafter"/>
</dbReference>
<protein>
    <submittedName>
        <fullName evidence="7">Bacterial regulatory protein, tetR family</fullName>
    </submittedName>
</protein>
<dbReference type="PANTHER" id="PTHR30055">
    <property type="entry name" value="HTH-TYPE TRANSCRIPTIONAL REGULATOR RUTR"/>
    <property type="match status" value="1"/>
</dbReference>
<evidence type="ECO:0000256" key="2">
    <source>
        <dbReference type="ARBA" id="ARBA00023125"/>
    </source>
</evidence>
<sequence>MASSNSQNRTLFADEDTPPSVTPAAMRGRPAMLSADAIVDIALKLLDAHPGDELTMARIARELSVSPPALYRYFPTRTALLAAMSAAVFADFPDMPADRPWREQLLAWQNHVANLYESHHGVMKLMGWDDQLAGPWLKVQAPVVELLHRMGLKELALVETASWFLAATVGLIGTYYASESEVLDRSDMVALDEGVADLTPTQRALVEESRKWIWKADPHRTLNKGFQALLDGVERELDEAAAG</sequence>
<evidence type="ECO:0000313" key="7">
    <source>
        <dbReference type="EMBL" id="OHT21234.1"/>
    </source>
</evidence>
<evidence type="ECO:0000256" key="1">
    <source>
        <dbReference type="ARBA" id="ARBA00023015"/>
    </source>
</evidence>
<reference evidence="7 8" key="1">
    <citation type="submission" date="2016-09" db="EMBL/GenBank/DDBJ databases">
        <title>Metabolic pathway, cell adaptation mechanisms and a novel monoxygenase revealed through proteogenomic-transcription analysis of a Sphingomonas haloaromaticamans strain degrading the fungicide ortho-phenylphenol.</title>
        <authorList>
            <person name="Perruchon C."/>
            <person name="Papadopoulou E.S."/>
            <person name="Rousidou C."/>
            <person name="Vasileiadis S."/>
            <person name="Tanou G."/>
            <person name="Amoutzias G."/>
            <person name="Molassiotis A."/>
            <person name="Karpouzas D.G."/>
        </authorList>
    </citation>
    <scope>NUCLEOTIDE SEQUENCE [LARGE SCALE GENOMIC DNA]</scope>
    <source>
        <strain evidence="7 8">P3</strain>
    </source>
</reference>
<dbReference type="GO" id="GO:0000976">
    <property type="term" value="F:transcription cis-regulatory region binding"/>
    <property type="evidence" value="ECO:0007669"/>
    <property type="project" value="TreeGrafter"/>
</dbReference>
<gene>
    <name evidence="7" type="ORF">BHE75_03240</name>
</gene>
<dbReference type="SUPFAM" id="SSF48498">
    <property type="entry name" value="Tetracyclin repressor-like, C-terminal domain"/>
    <property type="match status" value="1"/>
</dbReference>
<organism evidence="7 8">
    <name type="scientific">Edaphosphingomonas haloaromaticamans</name>
    <dbReference type="NCBI Taxonomy" id="653954"/>
    <lineage>
        <taxon>Bacteria</taxon>
        <taxon>Pseudomonadati</taxon>
        <taxon>Pseudomonadota</taxon>
        <taxon>Alphaproteobacteria</taxon>
        <taxon>Sphingomonadales</taxon>
        <taxon>Rhizorhabdaceae</taxon>
        <taxon>Edaphosphingomonas</taxon>
    </lineage>
</organism>
<dbReference type="InterPro" id="IPR001647">
    <property type="entry name" value="HTH_TetR"/>
</dbReference>
<dbReference type="OrthoDB" id="9779746at2"/>
<evidence type="ECO:0000313" key="8">
    <source>
        <dbReference type="Proteomes" id="UP000179467"/>
    </source>
</evidence>
<dbReference type="InterPro" id="IPR050109">
    <property type="entry name" value="HTH-type_TetR-like_transc_reg"/>
</dbReference>
<accession>A0A1S1HG81</accession>
<feature type="compositionally biased region" description="Polar residues" evidence="5">
    <location>
        <begin position="1"/>
        <end position="10"/>
    </location>
</feature>
<proteinExistence type="predicted"/>
<dbReference type="AlphaFoldDB" id="A0A1S1HG81"/>
<name>A0A1S1HG81_9SPHN</name>
<feature type="domain" description="HTH tetR-type" evidence="6">
    <location>
        <begin position="32"/>
        <end position="92"/>
    </location>
</feature>
<feature type="DNA-binding region" description="H-T-H motif" evidence="4">
    <location>
        <begin position="55"/>
        <end position="74"/>
    </location>
</feature>
<evidence type="ECO:0000259" key="6">
    <source>
        <dbReference type="PROSITE" id="PS50977"/>
    </source>
</evidence>
<keyword evidence="1" id="KW-0805">Transcription regulation</keyword>
<dbReference type="PROSITE" id="PS50977">
    <property type="entry name" value="HTH_TETR_2"/>
    <property type="match status" value="1"/>
</dbReference>
<dbReference type="Proteomes" id="UP000179467">
    <property type="component" value="Unassembled WGS sequence"/>
</dbReference>
<dbReference type="Gene3D" id="1.10.357.10">
    <property type="entry name" value="Tetracycline Repressor, domain 2"/>
    <property type="match status" value="1"/>
</dbReference>
<dbReference type="PANTHER" id="PTHR30055:SF151">
    <property type="entry name" value="TRANSCRIPTIONAL REGULATORY PROTEIN"/>
    <property type="match status" value="1"/>
</dbReference>
<dbReference type="RefSeq" id="WP_070934441.1">
    <property type="nucleotide sequence ID" value="NZ_MIPT01000001.1"/>
</dbReference>
<comment type="caution">
    <text evidence="7">The sequence shown here is derived from an EMBL/GenBank/DDBJ whole genome shotgun (WGS) entry which is preliminary data.</text>
</comment>
<keyword evidence="2 4" id="KW-0238">DNA-binding</keyword>
<keyword evidence="3" id="KW-0804">Transcription</keyword>
<dbReference type="InterPro" id="IPR009057">
    <property type="entry name" value="Homeodomain-like_sf"/>
</dbReference>
<keyword evidence="8" id="KW-1185">Reference proteome</keyword>
<evidence type="ECO:0000256" key="3">
    <source>
        <dbReference type="ARBA" id="ARBA00023163"/>
    </source>
</evidence>
<evidence type="ECO:0000256" key="5">
    <source>
        <dbReference type="SAM" id="MobiDB-lite"/>
    </source>
</evidence>
<dbReference type="SUPFAM" id="SSF46689">
    <property type="entry name" value="Homeodomain-like"/>
    <property type="match status" value="1"/>
</dbReference>
<feature type="region of interest" description="Disordered" evidence="5">
    <location>
        <begin position="1"/>
        <end position="22"/>
    </location>
</feature>
<dbReference type="Pfam" id="PF00440">
    <property type="entry name" value="TetR_N"/>
    <property type="match status" value="1"/>
</dbReference>
<dbReference type="InterPro" id="IPR036271">
    <property type="entry name" value="Tet_transcr_reg_TetR-rel_C_sf"/>
</dbReference>
<evidence type="ECO:0000256" key="4">
    <source>
        <dbReference type="PROSITE-ProRule" id="PRU00335"/>
    </source>
</evidence>
<dbReference type="EMBL" id="MIPT01000001">
    <property type="protein sequence ID" value="OHT21234.1"/>
    <property type="molecule type" value="Genomic_DNA"/>
</dbReference>